<sequence length="689" mass="78876">MKIISIIISFFIVSANLFAQHETDERILGFKYKLKFTNNTPLIVTENSNLYDPYNPNYRGNLQTPYANSICDTLGNVLFYYDGANIYEPNGQVMRNGTLHQYNFSSLYATSLIVPIEESNRRYYYLFETLPHEEMWDYVTNRPINDITSCYYPNKCFKFWDLCKLEYHIIDMHGNGGRGNVISKNIFLKDSVAPSISGIKHQNNIDTWVSVLGYRSNNILNYSVNSCEIKAPVVNTIPDFEYKENPLYIPYSPSAYTGYQLVYATKGDFGAFPGNKISDNPDPSFIPYYLFVAPFDNQTGKFNFSLMQTINVRSGVHAHLFSHDSKYLYCNDSHLLSFVWIYQYELSTGISTPLYYSNIPFDNSLSGTDYGKDNNILIYKYKARIQSGRAKYVSYLGEILHIDQPFLPGNLIDSLPIPAAEQPDYKPQYTYIARNNYIYNFYHPDYKKPDAFPVAHSVSNTITSPACFNQAVTLKGNTNIPADSMYWLIKKTSDTNWQRVNSDTFDITLSPGTYTASLVSYKYCLPDSATQQFTIEDYPAVRLADDTLYTCESKPVELPSTDTYSYYWYNENGETVSNQISATGKYNIVVQNSCGTGKDSLYLKNSLLEMTNLITANNDNLNDCMIATSNNKHETIQLSIYNSWGSCVFSENNYHNNWCPGNELSNGVYYYEARYNNACSKKGWIEIVR</sequence>
<protein>
    <recommendedName>
        <fullName evidence="4">Gliding motility-associated C-terminal domain-containing protein</fullName>
    </recommendedName>
</protein>
<gene>
    <name evidence="2" type="ordered locus">CHU_0345</name>
</gene>
<dbReference type="RefSeq" id="WP_011583751.1">
    <property type="nucleotide sequence ID" value="NC_008255.1"/>
</dbReference>
<proteinExistence type="predicted"/>
<reference evidence="2 3" key="1">
    <citation type="journal article" date="2007" name="Appl. Environ. Microbiol.">
        <title>Genome sequence of the cellulolytic gliding bacterium Cytophaga hutchinsonii.</title>
        <authorList>
            <person name="Xie G."/>
            <person name="Bruce D.C."/>
            <person name="Challacombe J.F."/>
            <person name="Chertkov O."/>
            <person name="Detter J.C."/>
            <person name="Gilna P."/>
            <person name="Han C.S."/>
            <person name="Lucas S."/>
            <person name="Misra M."/>
            <person name="Myers G.L."/>
            <person name="Richardson P."/>
            <person name="Tapia R."/>
            <person name="Thayer N."/>
            <person name="Thompson L.S."/>
            <person name="Brettin T.S."/>
            <person name="Henrissat B."/>
            <person name="Wilson D.B."/>
            <person name="McBride M.J."/>
        </authorList>
    </citation>
    <scope>NUCLEOTIDE SEQUENCE [LARGE SCALE GENOMIC DNA]</scope>
    <source>
        <strain evidence="3">ATCC 33406 / DSM 1761 / CIP 103989 / NBRC 15051 / NCIMB 9469 / D465</strain>
    </source>
</reference>
<keyword evidence="3" id="KW-1185">Reference proteome</keyword>
<dbReference type="EMBL" id="CP000383">
    <property type="protein sequence ID" value="ABG57635.1"/>
    <property type="molecule type" value="Genomic_DNA"/>
</dbReference>
<evidence type="ECO:0000256" key="1">
    <source>
        <dbReference type="SAM" id="SignalP"/>
    </source>
</evidence>
<dbReference type="OrthoDB" id="9765926at2"/>
<dbReference type="Proteomes" id="UP000001822">
    <property type="component" value="Chromosome"/>
</dbReference>
<dbReference type="Pfam" id="PF13585">
    <property type="entry name" value="CHU_C"/>
    <property type="match status" value="1"/>
</dbReference>
<accession>A0A6N4SMZ1</accession>
<keyword evidence="1" id="KW-0732">Signal</keyword>
<dbReference type="AlphaFoldDB" id="A0A6N4SMZ1"/>
<evidence type="ECO:0000313" key="2">
    <source>
        <dbReference type="EMBL" id="ABG57635.1"/>
    </source>
</evidence>
<evidence type="ECO:0008006" key="4">
    <source>
        <dbReference type="Google" id="ProtNLM"/>
    </source>
</evidence>
<dbReference type="InterPro" id="IPR011045">
    <property type="entry name" value="N2O_reductase_N"/>
</dbReference>
<organism evidence="2 3">
    <name type="scientific">Cytophaga hutchinsonii (strain ATCC 33406 / DSM 1761 / CIP 103989 / NBRC 15051 / NCIMB 9469 / D465)</name>
    <dbReference type="NCBI Taxonomy" id="269798"/>
    <lineage>
        <taxon>Bacteria</taxon>
        <taxon>Pseudomonadati</taxon>
        <taxon>Bacteroidota</taxon>
        <taxon>Cytophagia</taxon>
        <taxon>Cytophagales</taxon>
        <taxon>Cytophagaceae</taxon>
        <taxon>Cytophaga</taxon>
    </lineage>
</organism>
<feature type="signal peptide" evidence="1">
    <location>
        <begin position="1"/>
        <end position="19"/>
    </location>
</feature>
<dbReference type="SUPFAM" id="SSF50974">
    <property type="entry name" value="Nitrous oxide reductase, N-terminal domain"/>
    <property type="match status" value="1"/>
</dbReference>
<evidence type="ECO:0000313" key="3">
    <source>
        <dbReference type="Proteomes" id="UP000001822"/>
    </source>
</evidence>
<feature type="chain" id="PRO_5026738723" description="Gliding motility-associated C-terminal domain-containing protein" evidence="1">
    <location>
        <begin position="20"/>
        <end position="689"/>
    </location>
</feature>
<name>A0A6N4SMZ1_CYTH3</name>
<dbReference type="KEGG" id="chu:CHU_0345"/>